<evidence type="ECO:0000313" key="2">
    <source>
        <dbReference type="Proteomes" id="UP000245412"/>
    </source>
</evidence>
<sequence length="356" mass="41378">MGNTIDYIKEYGMHTFSEAEFNPVDSLVLCQIAYMKFDRMAGGLTDKQPDIRLMDLATHPDLSELCRVEMYEEEYAAFYEALRHSRRFRNLRMNFYENNVDEEKETQFSAITFFLDDNTAYAAFRGTDETLVGWKEDFNMAFMYPVPMQEKALRYFMEVSRVFKGMFYLGGHSKGGNAAVYAAVNSPPLLQDRIKNIYCFDGPGFMDDIYRTIGYIHISHKIIKIVPESSLIGMLLQNRANYKVVKSTGRGILQHDAFTWVIENGRFCYRDEIYKTSIYHNKNLNGWIEALSEEERHKFVDSLFQIIKATEASTLPDLAIDPHKKAVTILEAIINMDDDTREFMRQVIGMLFLKKH</sequence>
<evidence type="ECO:0000313" key="1">
    <source>
        <dbReference type="EMBL" id="PWJ72395.1"/>
    </source>
</evidence>
<dbReference type="InterPro" id="IPR024499">
    <property type="entry name" value="Mbeg1-like"/>
</dbReference>
<dbReference type="EMBL" id="QGGY01000018">
    <property type="protein sequence ID" value="PWJ72395.1"/>
    <property type="molecule type" value="Genomic_DNA"/>
</dbReference>
<dbReference type="Pfam" id="PF11187">
    <property type="entry name" value="Mbeg1-like"/>
    <property type="match status" value="1"/>
</dbReference>
<reference evidence="1 2" key="1">
    <citation type="submission" date="2018-05" db="EMBL/GenBank/DDBJ databases">
        <authorList>
            <person name="Goeker M."/>
            <person name="Huntemann M."/>
            <person name="Clum A."/>
            <person name="Pillay M."/>
            <person name="Palaniappan K."/>
            <person name="Varghese N."/>
            <person name="Mikhailova N."/>
            <person name="Stamatis D."/>
            <person name="Reddy T."/>
            <person name="Daum C."/>
            <person name="Shapiro N."/>
            <person name="Ivanova N."/>
            <person name="Kyrpides N."/>
            <person name="Woyke T."/>
        </authorList>
    </citation>
    <scope>NUCLEOTIDE SEQUENCE [LARGE SCALE GENOMIC DNA]</scope>
    <source>
        <strain evidence="1 2">DSM 26524</strain>
    </source>
</reference>
<dbReference type="SUPFAM" id="SSF53474">
    <property type="entry name" value="alpha/beta-Hydrolases"/>
    <property type="match status" value="1"/>
</dbReference>
<organism evidence="1 2">
    <name type="scientific">Murimonas intestini</name>
    <dbReference type="NCBI Taxonomy" id="1337051"/>
    <lineage>
        <taxon>Bacteria</taxon>
        <taxon>Bacillati</taxon>
        <taxon>Bacillota</taxon>
        <taxon>Clostridia</taxon>
        <taxon>Lachnospirales</taxon>
        <taxon>Lachnospiraceae</taxon>
        <taxon>Murimonas</taxon>
    </lineage>
</organism>
<dbReference type="Proteomes" id="UP000245412">
    <property type="component" value="Unassembled WGS sequence"/>
</dbReference>
<dbReference type="RefSeq" id="WP_109748397.1">
    <property type="nucleotide sequence ID" value="NZ_JANKBI010000018.1"/>
</dbReference>
<keyword evidence="2" id="KW-1185">Reference proteome</keyword>
<protein>
    <recommendedName>
        <fullName evidence="3">DUF2974 domain-containing protein</fullName>
    </recommendedName>
</protein>
<evidence type="ECO:0008006" key="3">
    <source>
        <dbReference type="Google" id="ProtNLM"/>
    </source>
</evidence>
<accession>A0AB73SYB3</accession>
<gene>
    <name evidence="1" type="ORF">C7383_1183</name>
</gene>
<proteinExistence type="predicted"/>
<dbReference type="AlphaFoldDB" id="A0AB73SYB3"/>
<name>A0AB73SYB3_9FIRM</name>
<dbReference type="InterPro" id="IPR029058">
    <property type="entry name" value="AB_hydrolase_fold"/>
</dbReference>
<comment type="caution">
    <text evidence="1">The sequence shown here is derived from an EMBL/GenBank/DDBJ whole genome shotgun (WGS) entry which is preliminary data.</text>
</comment>